<gene>
    <name evidence="6" type="ORF">Metli_0963</name>
</gene>
<keyword evidence="7" id="KW-1185">Reference proteome</keyword>
<dbReference type="OrthoDB" id="15253at2157"/>
<evidence type="ECO:0000256" key="1">
    <source>
        <dbReference type="ARBA" id="ARBA00004141"/>
    </source>
</evidence>
<proteinExistence type="predicted"/>
<reference evidence="6 7" key="1">
    <citation type="submission" date="2011-08" db="EMBL/GenBank/DDBJ databases">
        <title>The complete genome of Methanofollis liminatans DSM 4140.</title>
        <authorList>
            <consortium name="US DOE Joint Genome Institute (JGI-PGF)"/>
            <person name="Lucas S."/>
            <person name="Han J."/>
            <person name="Lapidus A."/>
            <person name="Bruce D."/>
            <person name="Goodwin L."/>
            <person name="Pitluck S."/>
            <person name="Peters L."/>
            <person name="Kyrpides N."/>
            <person name="Mavromatis K."/>
            <person name="Ivanova N."/>
            <person name="Mikhailova N."/>
            <person name="Lu M."/>
            <person name="Detter J.C."/>
            <person name="Tapia R."/>
            <person name="Han C."/>
            <person name="Land M."/>
            <person name="Hauser L."/>
            <person name="Markowitz V."/>
            <person name="Cheng J.-F."/>
            <person name="Hugenholtz P."/>
            <person name="Woyke T."/>
            <person name="Wu D."/>
            <person name="Spring S."/>
            <person name="Schuler E."/>
            <person name="Brambilla E."/>
            <person name="Klenk H.-P."/>
            <person name="Eisen J.A."/>
        </authorList>
    </citation>
    <scope>NUCLEOTIDE SEQUENCE [LARGE SCALE GENOMIC DNA]</scope>
    <source>
        <strain evidence="6 7">DSM 4140</strain>
    </source>
</reference>
<dbReference type="HOGENOM" id="CLU_015134_0_2_2"/>
<feature type="transmembrane region" description="Helical" evidence="5">
    <location>
        <begin position="234"/>
        <end position="256"/>
    </location>
</feature>
<organism evidence="6 7">
    <name type="scientific">Methanofollis liminatans DSM 4140</name>
    <dbReference type="NCBI Taxonomy" id="28892"/>
    <lineage>
        <taxon>Archaea</taxon>
        <taxon>Methanobacteriati</taxon>
        <taxon>Methanobacteriota</taxon>
        <taxon>Stenosarchaea group</taxon>
        <taxon>Methanomicrobia</taxon>
        <taxon>Methanomicrobiales</taxon>
        <taxon>Methanomicrobiaceae</taxon>
        <taxon>Methanofollis</taxon>
    </lineage>
</organism>
<keyword evidence="2 5" id="KW-0812">Transmembrane</keyword>
<dbReference type="STRING" id="28892.Metli_0963"/>
<evidence type="ECO:0000256" key="4">
    <source>
        <dbReference type="ARBA" id="ARBA00023136"/>
    </source>
</evidence>
<name>J0RZE5_9EURY</name>
<dbReference type="RefSeq" id="WP_004038442.1">
    <property type="nucleotide sequence ID" value="NZ_CM001555.1"/>
</dbReference>
<comment type="subcellular location">
    <subcellularLocation>
        <location evidence="1">Membrane</location>
        <topology evidence="1">Multi-pass membrane protein</topology>
    </subcellularLocation>
</comment>
<keyword evidence="3 5" id="KW-1133">Transmembrane helix</keyword>
<accession>J0RZE5</accession>
<feature type="transmembrane region" description="Helical" evidence="5">
    <location>
        <begin position="6"/>
        <end position="28"/>
    </location>
</feature>
<feature type="transmembrane region" description="Helical" evidence="5">
    <location>
        <begin position="276"/>
        <end position="294"/>
    </location>
</feature>
<feature type="transmembrane region" description="Helical" evidence="5">
    <location>
        <begin position="178"/>
        <end position="201"/>
    </location>
</feature>
<evidence type="ECO:0000256" key="5">
    <source>
        <dbReference type="SAM" id="Phobius"/>
    </source>
</evidence>
<dbReference type="EMBL" id="CM001555">
    <property type="protein sequence ID" value="EJG06921.1"/>
    <property type="molecule type" value="Genomic_DNA"/>
</dbReference>
<evidence type="ECO:0000313" key="6">
    <source>
        <dbReference type="EMBL" id="EJG06921.1"/>
    </source>
</evidence>
<sequence>MIAGEVVNVAVGSLAMAIFGIVGGLFFLGIDRKVSAHMQARIGPPIRQPFRDVRKLLIKQSVVPENAVPLLFNLAPVMAVASAITILLYIPVGGMPPVLGGYSDLILILYLLTVPALAMVVGGFASGSPYATVGAQREMVTMMAYEFPLAVAIVAIAWRLSVAGIADPFSLITLASTPIWNVVGPLGIAGCLILLLVLSIVTPAELSLVPFDSCEAETELAGGLLVEYSGRNLAMFYLAQGVKTVVMAALAVGIFLPWNLSTLAAVPPAYVPLADFTFFLAKVLLVIVFAVTLLRTSVARFRINQIVTLYWFWLGAASIAGLALIVADALLPGVI</sequence>
<feature type="transmembrane region" description="Helical" evidence="5">
    <location>
        <begin position="105"/>
        <end position="126"/>
    </location>
</feature>
<dbReference type="InterPro" id="IPR001694">
    <property type="entry name" value="NADH_UbQ_OxRdtase_su1/FPO"/>
</dbReference>
<dbReference type="Proteomes" id="UP000005095">
    <property type="component" value="Chromosome"/>
</dbReference>
<dbReference type="PANTHER" id="PTHR43359">
    <property type="entry name" value="FORMATE HYDROGENLYASE SUBUNIT 4"/>
    <property type="match status" value="1"/>
</dbReference>
<dbReference type="AlphaFoldDB" id="J0RZE5"/>
<feature type="transmembrane region" description="Helical" evidence="5">
    <location>
        <begin position="147"/>
        <end position="166"/>
    </location>
</feature>
<dbReference type="GO" id="GO:0005886">
    <property type="term" value="C:plasma membrane"/>
    <property type="evidence" value="ECO:0007669"/>
    <property type="project" value="TreeGrafter"/>
</dbReference>
<dbReference type="InterPro" id="IPR052561">
    <property type="entry name" value="ComplexI_Subunit1"/>
</dbReference>
<protein>
    <submittedName>
        <fullName evidence="6">Respiratory-chain NADH dehydrogenase subunit 1</fullName>
    </submittedName>
</protein>
<dbReference type="PANTHER" id="PTHR43359:SF1">
    <property type="entry name" value="FORMATE HYDROGENLYASE SUBUNIT 4-RELATED"/>
    <property type="match status" value="1"/>
</dbReference>
<feature type="transmembrane region" description="Helical" evidence="5">
    <location>
        <begin position="306"/>
        <end position="327"/>
    </location>
</feature>
<dbReference type="Pfam" id="PF00146">
    <property type="entry name" value="NADHdh"/>
    <property type="match status" value="1"/>
</dbReference>
<evidence type="ECO:0000256" key="2">
    <source>
        <dbReference type="ARBA" id="ARBA00022692"/>
    </source>
</evidence>
<feature type="transmembrane region" description="Helical" evidence="5">
    <location>
        <begin position="70"/>
        <end position="90"/>
    </location>
</feature>
<keyword evidence="4 5" id="KW-0472">Membrane</keyword>
<evidence type="ECO:0000313" key="7">
    <source>
        <dbReference type="Proteomes" id="UP000005095"/>
    </source>
</evidence>
<evidence type="ECO:0000256" key="3">
    <source>
        <dbReference type="ARBA" id="ARBA00022989"/>
    </source>
</evidence>